<keyword evidence="3" id="KW-1185">Reference proteome</keyword>
<evidence type="ECO:0000256" key="1">
    <source>
        <dbReference type="SAM" id="Coils"/>
    </source>
</evidence>
<sequence>MSTNKKWETENIIDFIDDVQFCDHNSEIETNVLIREEAQYLAKNLINKKNLKDLSKKMKDSDNELVNSKDIENLNLNLDTNNYLLSKIEDKLNNYKNFGFEKDIYDVNDDQESSNISNDSSQNDDQLNDIKNTLIQNNLNLEKTFSSFENFMNNALEKMDSILNKKSSQNYSEPIFVEEHSTKLDGVEEIKWDECIGEEFETSNNDERLESLNSLINEQSNFASKQEELARQLDVLKDNIEHLNNINELQYGTLSEKHSLDIHELQNEMNLFRNKFENLNLEINKIYSIWTENNSLLNNLEKLLIELNGKNDELLIDREVYIEELHNKTIDNEKYINELLIQNEDLKHQFSNFSKQIDNISEFKDSLLDSVDEKISKNNSLIDEQLKQEFNSLREEMKDISIQTVESELSKRNLLHLENILKQEKIVDTVLSSEVFNFALESKLNNILSNDQNNVLMKNIHNGFDLYKNQIIDQITESDRIRNIISIEANNLVNLLKTDVTEKINDTKEYMYQKNFALNERIVDLEHKINNISLDEKEIYDMISSSEEIENIINDKLIFIINEKLNTIQDDISFINRKLEEDLKEYVDNNLKNRVVSEVVNSDKMRHIKNETLQSVYSELLKRDEKISLHGEEILKNYETLLENNRILENLEKLVIKQVEEVDGFRKDKEDSIDLIMEKISDQKANIIDLQNKIQDVISGEHLIGNKSIDGVEGIDKDIYENIKLMTLNLVKEEIKKLNLINKDDASKVEPIFANQNDEPESDFFKNRIQDILSKLNQSYEPLDVKKDLVDLNIKMDDLKKESDDSNANDDFSWFYEQELKNHKEEKNIAKQIGEKDNEIKFSYENIDYEELRNSTENDYINHNDFNRRK</sequence>
<evidence type="ECO:0000313" key="2">
    <source>
        <dbReference type="EMBL" id="KFB07280.1"/>
    </source>
</evidence>
<feature type="coiled-coil region" evidence="1">
    <location>
        <begin position="226"/>
        <end position="356"/>
    </location>
</feature>
<dbReference type="RefSeq" id="WP_004025184.1">
    <property type="nucleotide sequence ID" value="NZ_AWQU01000087.1"/>
</dbReference>
<reference evidence="2 3" key="1">
    <citation type="journal article" date="2014" name="PLoS ONE">
        <title>Reduction of Hydrogen Peroxide Accumulation and Toxicity by a Catalase from Mycoplasma iowae.</title>
        <authorList>
            <person name="Pritchard R.E."/>
            <person name="Prassinos A.J."/>
            <person name="Osborne J.D."/>
            <person name="Raviv Z."/>
            <person name="Balish M.F."/>
        </authorList>
    </citation>
    <scope>NUCLEOTIDE SEQUENCE [LARGE SCALE GENOMIC DNA]</scope>
    <source>
        <strain evidence="2 3">DK-CPA</strain>
    </source>
</reference>
<proteinExistence type="predicted"/>
<dbReference type="Proteomes" id="UP000028523">
    <property type="component" value="Unassembled WGS sequence"/>
</dbReference>
<dbReference type="EMBL" id="AWQU01000087">
    <property type="protein sequence ID" value="KFB07280.1"/>
    <property type="molecule type" value="Genomic_DNA"/>
</dbReference>
<evidence type="ECO:0000313" key="3">
    <source>
        <dbReference type="Proteomes" id="UP000028523"/>
    </source>
</evidence>
<dbReference type="GeneID" id="96866348"/>
<gene>
    <name evidence="2" type="ORF">P271_107</name>
</gene>
<name>A0A084U2U4_MALIO</name>
<organism evidence="2 3">
    <name type="scientific">Malacoplasma iowae DK-CPA</name>
    <dbReference type="NCBI Taxonomy" id="1394179"/>
    <lineage>
        <taxon>Bacteria</taxon>
        <taxon>Bacillati</taxon>
        <taxon>Mycoplasmatota</taxon>
        <taxon>Mycoplasmoidales</taxon>
        <taxon>Mycoplasmoidaceae</taxon>
        <taxon>Malacoplasma</taxon>
    </lineage>
</organism>
<protein>
    <submittedName>
        <fullName evidence="2">Uncharacterized protein</fullName>
    </submittedName>
</protein>
<dbReference type="AlphaFoldDB" id="A0A084U2U4"/>
<keyword evidence="1" id="KW-0175">Coiled coil</keyword>
<accession>A0A084U2U4</accession>
<comment type="caution">
    <text evidence="2">The sequence shown here is derived from an EMBL/GenBank/DDBJ whole genome shotgun (WGS) entry which is preliminary data.</text>
</comment>